<proteinExistence type="predicted"/>
<accession>A0A9N9A6Z5</accession>
<evidence type="ECO:0000313" key="3">
    <source>
        <dbReference type="Proteomes" id="UP000789570"/>
    </source>
</evidence>
<dbReference type="Proteomes" id="UP000789570">
    <property type="component" value="Unassembled WGS sequence"/>
</dbReference>
<feature type="signal peptide" evidence="1">
    <location>
        <begin position="1"/>
        <end position="19"/>
    </location>
</feature>
<sequence>MQLIKIAFIIFLLISSISAQCFHHPNNIYASLEIVECNWNSGLDVTDTSSHQEASEEMFQVQLNCEIGDKVTCDKVLGEFKKAANLITSTFIFNTPIKVNVSYYDFCTVYPANLCGDLSGAAYPSQFYALQDDDGLTRLYPQSLVKQFKFPNAPKYNEFDINAEFNSVSNFWFEQDSIKINPDQEDIYWTICHELIHGLGFYNRWMGYQINPIALIPTTALINPDGSVPRNNLLNTNSSFVEFMMDKYTILLSNGTQISLFTRQLNTFFNDHKSSVFNDVFIKSPQFKFAQELLVLATTPNSLGLLPRNSRNFLSDAFILETSMPTFEQGTSLIHVDFKTYINTNDFLMTYRSVDGNNAKQMVLNGGNYSGGPIGPRLKLMMETFGYATAENPNPYKPLPFKPSPTPDVTSKSNETINHNASSGYTIELTPKCIGVFIQVMVSKLRDAFGNLNLDNHPMMHNY</sequence>
<dbReference type="AlphaFoldDB" id="A0A9N9A6Z5"/>
<reference evidence="2" key="1">
    <citation type="submission" date="2021-06" db="EMBL/GenBank/DDBJ databases">
        <authorList>
            <person name="Kallberg Y."/>
            <person name="Tangrot J."/>
            <person name="Rosling A."/>
        </authorList>
    </citation>
    <scope>NUCLEOTIDE SEQUENCE</scope>
    <source>
        <strain evidence="2">UK204</strain>
    </source>
</reference>
<dbReference type="EMBL" id="CAJVPQ010000909">
    <property type="protein sequence ID" value="CAG8518919.1"/>
    <property type="molecule type" value="Genomic_DNA"/>
</dbReference>
<comment type="caution">
    <text evidence="2">The sequence shown here is derived from an EMBL/GenBank/DDBJ whole genome shotgun (WGS) entry which is preliminary data.</text>
</comment>
<evidence type="ECO:0000313" key="2">
    <source>
        <dbReference type="EMBL" id="CAG8518919.1"/>
    </source>
</evidence>
<dbReference type="OrthoDB" id="73465at2759"/>
<keyword evidence="1" id="KW-0732">Signal</keyword>
<protein>
    <submittedName>
        <fullName evidence="2">11173_t:CDS:1</fullName>
    </submittedName>
</protein>
<feature type="chain" id="PRO_5040495420" evidence="1">
    <location>
        <begin position="20"/>
        <end position="463"/>
    </location>
</feature>
<evidence type="ECO:0000256" key="1">
    <source>
        <dbReference type="SAM" id="SignalP"/>
    </source>
</evidence>
<gene>
    <name evidence="2" type="ORF">FCALED_LOCUS4595</name>
</gene>
<keyword evidence="3" id="KW-1185">Reference proteome</keyword>
<name>A0A9N9A6Z5_9GLOM</name>
<organism evidence="2 3">
    <name type="scientific">Funneliformis caledonium</name>
    <dbReference type="NCBI Taxonomy" id="1117310"/>
    <lineage>
        <taxon>Eukaryota</taxon>
        <taxon>Fungi</taxon>
        <taxon>Fungi incertae sedis</taxon>
        <taxon>Mucoromycota</taxon>
        <taxon>Glomeromycotina</taxon>
        <taxon>Glomeromycetes</taxon>
        <taxon>Glomerales</taxon>
        <taxon>Glomeraceae</taxon>
        <taxon>Funneliformis</taxon>
    </lineage>
</organism>